<dbReference type="AlphaFoldDB" id="A0AAV4X2Z1"/>
<evidence type="ECO:0000313" key="1">
    <source>
        <dbReference type="EMBL" id="GIY88381.1"/>
    </source>
</evidence>
<evidence type="ECO:0000313" key="2">
    <source>
        <dbReference type="Proteomes" id="UP001054945"/>
    </source>
</evidence>
<proteinExistence type="predicted"/>
<protein>
    <submittedName>
        <fullName evidence="1">Uncharacterized protein</fullName>
    </submittedName>
</protein>
<accession>A0AAV4X2Z1</accession>
<gene>
    <name evidence="1" type="ORF">CEXT_89811</name>
</gene>
<dbReference type="Proteomes" id="UP001054945">
    <property type="component" value="Unassembled WGS sequence"/>
</dbReference>
<name>A0AAV4X2Z1_CAEEX</name>
<keyword evidence="2" id="KW-1185">Reference proteome</keyword>
<sequence>MPRKRIRASVQHHEDDLISHLLALISLALSSKSPLFRESREEFNGLFPGSQRCNPNSEWNNDCFTSRDPSKNRRTFEHFGRAAGTPSSKD</sequence>
<comment type="caution">
    <text evidence="1">The sequence shown here is derived from an EMBL/GenBank/DDBJ whole genome shotgun (WGS) entry which is preliminary data.</text>
</comment>
<organism evidence="1 2">
    <name type="scientific">Caerostris extrusa</name>
    <name type="common">Bark spider</name>
    <name type="synonym">Caerostris bankana</name>
    <dbReference type="NCBI Taxonomy" id="172846"/>
    <lineage>
        <taxon>Eukaryota</taxon>
        <taxon>Metazoa</taxon>
        <taxon>Ecdysozoa</taxon>
        <taxon>Arthropoda</taxon>
        <taxon>Chelicerata</taxon>
        <taxon>Arachnida</taxon>
        <taxon>Araneae</taxon>
        <taxon>Araneomorphae</taxon>
        <taxon>Entelegynae</taxon>
        <taxon>Araneoidea</taxon>
        <taxon>Araneidae</taxon>
        <taxon>Caerostris</taxon>
    </lineage>
</organism>
<dbReference type="EMBL" id="BPLR01017060">
    <property type="protein sequence ID" value="GIY88381.1"/>
    <property type="molecule type" value="Genomic_DNA"/>
</dbReference>
<reference evidence="1 2" key="1">
    <citation type="submission" date="2021-06" db="EMBL/GenBank/DDBJ databases">
        <title>Caerostris extrusa draft genome.</title>
        <authorList>
            <person name="Kono N."/>
            <person name="Arakawa K."/>
        </authorList>
    </citation>
    <scope>NUCLEOTIDE SEQUENCE [LARGE SCALE GENOMIC DNA]</scope>
</reference>